<dbReference type="Gene3D" id="2.40.50.140">
    <property type="entry name" value="Nucleic acid-binding proteins"/>
    <property type="match status" value="4"/>
</dbReference>
<dbReference type="PANTHER" id="PTHR47165:SF4">
    <property type="entry name" value="OS03G0429900 PROTEIN"/>
    <property type="match status" value="1"/>
</dbReference>
<keyword evidence="6" id="KW-0863">Zinc-finger</keyword>
<evidence type="ECO:0000313" key="20">
    <source>
        <dbReference type="Proteomes" id="UP001345219"/>
    </source>
</evidence>
<proteinExistence type="inferred from homology"/>
<dbReference type="GO" id="GO:0006260">
    <property type="term" value="P:DNA replication"/>
    <property type="evidence" value="ECO:0007669"/>
    <property type="project" value="UniProtKB-KW"/>
</dbReference>
<dbReference type="Pfam" id="PF04057">
    <property type="entry name" value="Rep-A_N"/>
    <property type="match status" value="1"/>
</dbReference>
<dbReference type="Proteomes" id="UP001345219">
    <property type="component" value="Chromosome 3"/>
</dbReference>
<dbReference type="GO" id="GO:0005634">
    <property type="term" value="C:nucleus"/>
    <property type="evidence" value="ECO:0007669"/>
    <property type="project" value="UniProtKB-SubCell"/>
</dbReference>
<evidence type="ECO:0000313" key="19">
    <source>
        <dbReference type="EMBL" id="KAK4768125.1"/>
    </source>
</evidence>
<evidence type="ECO:0000259" key="16">
    <source>
        <dbReference type="Pfam" id="PF04057"/>
    </source>
</evidence>
<evidence type="ECO:0000256" key="9">
    <source>
        <dbReference type="ARBA" id="ARBA00023172"/>
    </source>
</evidence>
<gene>
    <name evidence="19" type="ORF">SAY87_003266</name>
</gene>
<evidence type="ECO:0008006" key="21">
    <source>
        <dbReference type="Google" id="ProtNLM"/>
    </source>
</evidence>
<accession>A0AAN7QL24</accession>
<dbReference type="InterPro" id="IPR031657">
    <property type="entry name" value="REPA_OB_2"/>
</dbReference>
<comment type="function">
    <text evidence="12">Component of the replication protein A complex (RPA) required for DNA recombination, repair and replication. The activity of RPA is mediated by single-stranded DNA binding and protein interactions. Probably involved in repair of double-strand DNA breaks (DSBs) induced by genotoxic stresses.</text>
</comment>
<name>A0AAN7QL24_9MYRT</name>
<dbReference type="AlphaFoldDB" id="A0AAN7QL24"/>
<dbReference type="SUPFAM" id="SSF50249">
    <property type="entry name" value="Nucleic acid-binding proteins"/>
    <property type="match status" value="4"/>
</dbReference>
<evidence type="ECO:0000256" key="2">
    <source>
        <dbReference type="ARBA" id="ARBA00005690"/>
    </source>
</evidence>
<feature type="domain" description="Replication protein A OB" evidence="18">
    <location>
        <begin position="328"/>
        <end position="411"/>
    </location>
</feature>
<dbReference type="GO" id="GO:0006281">
    <property type="term" value="P:DNA repair"/>
    <property type="evidence" value="ECO:0007669"/>
    <property type="project" value="UniProtKB-KW"/>
</dbReference>
<comment type="caution">
    <text evidence="19">The sequence shown here is derived from an EMBL/GenBank/DDBJ whole genome shotgun (WGS) entry which is preliminary data.</text>
</comment>
<evidence type="ECO:0000259" key="18">
    <source>
        <dbReference type="Pfam" id="PF16900"/>
    </source>
</evidence>
<evidence type="ECO:0000256" key="6">
    <source>
        <dbReference type="ARBA" id="ARBA00022771"/>
    </source>
</evidence>
<evidence type="ECO:0000256" key="11">
    <source>
        <dbReference type="ARBA" id="ARBA00023242"/>
    </source>
</evidence>
<dbReference type="InterPro" id="IPR004365">
    <property type="entry name" value="NA-bd_OB_tRNA"/>
</dbReference>
<evidence type="ECO:0000259" key="15">
    <source>
        <dbReference type="Pfam" id="PF01336"/>
    </source>
</evidence>
<reference evidence="19 20" key="1">
    <citation type="journal article" date="2023" name="Hortic Res">
        <title>Pangenome of water caltrop reveals structural variations and asymmetric subgenome divergence after allopolyploidization.</title>
        <authorList>
            <person name="Zhang X."/>
            <person name="Chen Y."/>
            <person name="Wang L."/>
            <person name="Yuan Y."/>
            <person name="Fang M."/>
            <person name="Shi L."/>
            <person name="Lu R."/>
            <person name="Comes H.P."/>
            <person name="Ma Y."/>
            <person name="Chen Y."/>
            <person name="Huang G."/>
            <person name="Zhou Y."/>
            <person name="Zheng Z."/>
            <person name="Qiu Y."/>
        </authorList>
    </citation>
    <scope>NUCLEOTIDE SEQUENCE [LARGE SCALE GENOMIC DNA]</scope>
    <source>
        <tissue evidence="19">Roots</tissue>
    </source>
</reference>
<dbReference type="CDD" id="cd04476">
    <property type="entry name" value="RPA1_DBD_C"/>
    <property type="match status" value="1"/>
</dbReference>
<keyword evidence="7" id="KW-0862">Zinc</keyword>
<dbReference type="Pfam" id="PF16900">
    <property type="entry name" value="REPA_OB_2"/>
    <property type="match status" value="1"/>
</dbReference>
<evidence type="ECO:0000256" key="8">
    <source>
        <dbReference type="ARBA" id="ARBA00023125"/>
    </source>
</evidence>
<dbReference type="GO" id="GO:0006310">
    <property type="term" value="P:DNA recombination"/>
    <property type="evidence" value="ECO:0007669"/>
    <property type="project" value="UniProtKB-KW"/>
</dbReference>
<keyword evidence="5" id="KW-0227">DNA damage</keyword>
<evidence type="ECO:0000256" key="3">
    <source>
        <dbReference type="ARBA" id="ARBA00022705"/>
    </source>
</evidence>
<evidence type="ECO:0000256" key="14">
    <source>
        <dbReference type="SAM" id="MobiDB-lite"/>
    </source>
</evidence>
<evidence type="ECO:0000256" key="13">
    <source>
        <dbReference type="ARBA" id="ARBA00065674"/>
    </source>
</evidence>
<dbReference type="GO" id="GO:0008270">
    <property type="term" value="F:zinc ion binding"/>
    <property type="evidence" value="ECO:0007669"/>
    <property type="project" value="UniProtKB-KW"/>
</dbReference>
<keyword evidence="9" id="KW-0233">DNA recombination</keyword>
<evidence type="ECO:0000256" key="7">
    <source>
        <dbReference type="ARBA" id="ARBA00022833"/>
    </source>
</evidence>
<dbReference type="InterPro" id="IPR013955">
    <property type="entry name" value="Rep_factor-A_C"/>
</dbReference>
<feature type="domain" description="Replication factor A C-terminal" evidence="17">
    <location>
        <begin position="515"/>
        <end position="622"/>
    </location>
</feature>
<evidence type="ECO:0000259" key="17">
    <source>
        <dbReference type="Pfam" id="PF08646"/>
    </source>
</evidence>
<comment type="subcellular location">
    <subcellularLocation>
        <location evidence="1">Nucleus</location>
    </subcellularLocation>
</comment>
<dbReference type="FunFam" id="2.40.50.140:FF:000064">
    <property type="entry name" value="Replication protein A subunit"/>
    <property type="match status" value="1"/>
</dbReference>
<evidence type="ECO:0000256" key="10">
    <source>
        <dbReference type="ARBA" id="ARBA00023204"/>
    </source>
</evidence>
<evidence type="ECO:0000256" key="12">
    <source>
        <dbReference type="ARBA" id="ARBA00058063"/>
    </source>
</evidence>
<dbReference type="GO" id="GO:0003677">
    <property type="term" value="F:DNA binding"/>
    <property type="evidence" value="ECO:0007669"/>
    <property type="project" value="UniProtKB-KW"/>
</dbReference>
<dbReference type="FunFam" id="2.40.50.140:FF:000041">
    <property type="entry name" value="Replication protein A subunit"/>
    <property type="match status" value="1"/>
</dbReference>
<feature type="compositionally biased region" description="Basic and acidic residues" evidence="14">
    <location>
        <begin position="121"/>
        <end position="139"/>
    </location>
</feature>
<feature type="compositionally biased region" description="Basic and acidic residues" evidence="14">
    <location>
        <begin position="148"/>
        <end position="157"/>
    </location>
</feature>
<keyword evidence="20" id="KW-1185">Reference proteome</keyword>
<keyword evidence="8" id="KW-0238">DNA-binding</keyword>
<dbReference type="PANTHER" id="PTHR47165">
    <property type="entry name" value="OS03G0429900 PROTEIN"/>
    <property type="match status" value="1"/>
</dbReference>
<comment type="similarity">
    <text evidence="2">Belongs to the replication factor A protein 1 family.</text>
</comment>
<dbReference type="InterPro" id="IPR012340">
    <property type="entry name" value="NA-bd_OB-fold"/>
</dbReference>
<dbReference type="EMBL" id="JAXIOK010000006">
    <property type="protein sequence ID" value="KAK4768125.1"/>
    <property type="molecule type" value="Genomic_DNA"/>
</dbReference>
<dbReference type="InterPro" id="IPR007199">
    <property type="entry name" value="Rep_factor-A_N"/>
</dbReference>
<keyword evidence="10" id="KW-0234">DNA repair</keyword>
<feature type="domain" description="OB" evidence="15">
    <location>
        <begin position="212"/>
        <end position="297"/>
    </location>
</feature>
<protein>
    <recommendedName>
        <fullName evidence="21">Replication protein A subunit</fullName>
    </recommendedName>
</protein>
<dbReference type="CDD" id="cd04474">
    <property type="entry name" value="RPA1_DBD_A"/>
    <property type="match status" value="1"/>
</dbReference>
<feature type="region of interest" description="Disordered" evidence="14">
    <location>
        <begin position="114"/>
        <end position="165"/>
    </location>
</feature>
<organism evidence="19 20">
    <name type="scientific">Trapa incisa</name>
    <dbReference type="NCBI Taxonomy" id="236973"/>
    <lineage>
        <taxon>Eukaryota</taxon>
        <taxon>Viridiplantae</taxon>
        <taxon>Streptophyta</taxon>
        <taxon>Embryophyta</taxon>
        <taxon>Tracheophyta</taxon>
        <taxon>Spermatophyta</taxon>
        <taxon>Magnoliopsida</taxon>
        <taxon>eudicotyledons</taxon>
        <taxon>Gunneridae</taxon>
        <taxon>Pentapetalae</taxon>
        <taxon>rosids</taxon>
        <taxon>malvids</taxon>
        <taxon>Myrtales</taxon>
        <taxon>Lythraceae</taxon>
        <taxon>Trapa</taxon>
    </lineage>
</organism>
<dbReference type="CDD" id="cd04475">
    <property type="entry name" value="RPA1_DBD_B"/>
    <property type="match status" value="1"/>
</dbReference>
<evidence type="ECO:0000256" key="5">
    <source>
        <dbReference type="ARBA" id="ARBA00022763"/>
    </source>
</evidence>
<dbReference type="FunFam" id="2.40.50.140:FF:000257">
    <property type="entry name" value="Replication protein A subunit"/>
    <property type="match status" value="1"/>
</dbReference>
<feature type="domain" description="Replication factor-A protein 1 N-terminal" evidence="16">
    <location>
        <begin position="5"/>
        <end position="107"/>
    </location>
</feature>
<evidence type="ECO:0000256" key="4">
    <source>
        <dbReference type="ARBA" id="ARBA00022723"/>
    </source>
</evidence>
<dbReference type="Pfam" id="PF01336">
    <property type="entry name" value="tRNA_anti-codon"/>
    <property type="match status" value="1"/>
</dbReference>
<keyword evidence="3" id="KW-0235">DNA replication</keyword>
<keyword evidence="4" id="KW-0479">Metal-binding</keyword>
<dbReference type="FunFam" id="2.40.50.140:FF:000090">
    <property type="entry name" value="Replication protein A subunit"/>
    <property type="match status" value="1"/>
</dbReference>
<dbReference type="InterPro" id="IPR047192">
    <property type="entry name" value="Euk_RPA1_DBD_C"/>
</dbReference>
<comment type="subunit">
    <text evidence="13">Heterotrimer of RPA1, RPA2 and RPA3 (canonical replication protein A complex).</text>
</comment>
<sequence>MEKKVTPNAISIIRSNPAPNPNGDIPELVVQVLDLKIKSTKNSSRYIFTANDGNLKLKGILPVNVESEVLSGNIQNLGLVRILDYSLNDIPYMPEKYLAVFKCEAVSPSIEVEVTSEADPDETRIAKRPKLETEPDVKSEGTGLAWKPKQEGAKEESTGGNLLNPKHEIVSKPAAQMVEEKHTNEGPAARLAMTRRVHSLVSLNLYQVHWMIKVRVTNKGGMRTYKNARGEGRVFNVELTDQDGTQIQATMFNEAAKKFYSKLEMGKVYYISKGTLKMANKQFNTIQHDYEIILNEYAEVEEAMNEESFIPETKFNFVPFDMLSSYVNGKDLVDIVGVVQSVSQTLSIRRKIDNEIIPKRDITVVDDTKNTVVVSLWNDLATGIGQELLDVADESPIVAIKSLKVGDFQGKLKIHSGIWLCQMLKMPSCDFVPPTLSGVSLSAISKSLILVNPNITQANKLRDWFDSEGKGASVKPVGYGVPSSERGGMKSMYSDRTLISHIISDPFMGEDKPVYQNIRVFVRFIKPDQSMWYRACKTCNKKVTDVLGSGFWCEWCQKSDKSCPLRYSMVMNVTDASGEAWVSTFNEEAKSIIGCSADELHQLKLQVNEFTMKPYLQANSFNSIWYQPCVAPFWQDHDQYVMKLKQATWVQYLLRVSVAIQEYNGERKQRMIVKAVAPLEYTAESQHLLEEISKGQV</sequence>
<keyword evidence="11" id="KW-0539">Nucleus</keyword>
<evidence type="ECO:0000256" key="1">
    <source>
        <dbReference type="ARBA" id="ARBA00004123"/>
    </source>
</evidence>
<dbReference type="Pfam" id="PF08646">
    <property type="entry name" value="Rep_fac-A_C"/>
    <property type="match status" value="1"/>
</dbReference>